<dbReference type="PANTHER" id="PTHR40980:SF3">
    <property type="entry name" value="TONB-DEPENDENT RECEPTOR-LIKE BETA-BARREL DOMAIN-CONTAINING PROTEIN"/>
    <property type="match status" value="1"/>
</dbReference>
<feature type="chain" id="PRO_5014823922" evidence="5">
    <location>
        <begin position="47"/>
        <end position="1137"/>
    </location>
</feature>
<protein>
    <submittedName>
        <fullName evidence="8">TonB-dependent receptor</fullName>
    </submittedName>
</protein>
<dbReference type="Pfam" id="PF07715">
    <property type="entry name" value="Plug"/>
    <property type="match status" value="1"/>
</dbReference>
<feature type="domain" description="TonB-dependent receptor plug" evidence="7">
    <location>
        <begin position="108"/>
        <end position="218"/>
    </location>
</feature>
<dbReference type="NCBIfam" id="TIGR01782">
    <property type="entry name" value="TonB-Xanth-Caul"/>
    <property type="match status" value="1"/>
</dbReference>
<keyword evidence="4" id="KW-0798">TonB box</keyword>
<dbReference type="Pfam" id="PF00593">
    <property type="entry name" value="TonB_dep_Rec_b-barrel"/>
    <property type="match status" value="1"/>
</dbReference>
<dbReference type="SUPFAM" id="SSF56935">
    <property type="entry name" value="Porins"/>
    <property type="match status" value="1"/>
</dbReference>
<evidence type="ECO:0000256" key="1">
    <source>
        <dbReference type="ARBA" id="ARBA00004442"/>
    </source>
</evidence>
<reference evidence="8 9" key="1">
    <citation type="submission" date="2017-12" db="EMBL/GenBank/DDBJ databases">
        <title>Genomes of bacteria within cyanobacterial aggregates.</title>
        <authorList>
            <person name="Cai H."/>
        </authorList>
    </citation>
    <scope>NUCLEOTIDE SEQUENCE [LARGE SCALE GENOMIC DNA]</scope>
    <source>
        <strain evidence="8 9">TH16</strain>
        <plasmid evidence="8 9">unnamed2</plasmid>
    </source>
</reference>
<keyword evidence="9" id="KW-1185">Reference proteome</keyword>
<geneLocation type="plasmid" evidence="8 9">
    <name>unnamed2</name>
</geneLocation>
<dbReference type="InterPro" id="IPR036942">
    <property type="entry name" value="Beta-barrel_TonB_sf"/>
</dbReference>
<evidence type="ECO:0000259" key="6">
    <source>
        <dbReference type="Pfam" id="PF00593"/>
    </source>
</evidence>
<dbReference type="Proteomes" id="UP000234752">
    <property type="component" value="Plasmid unnamed2"/>
</dbReference>
<dbReference type="Gene3D" id="2.40.170.20">
    <property type="entry name" value="TonB-dependent receptor, beta-barrel domain"/>
    <property type="match status" value="1"/>
</dbReference>
<dbReference type="KEGG" id="ncb:C0V82_25810"/>
<name>A0A2K9NNA5_9PROT</name>
<keyword evidence="8" id="KW-0614">Plasmid</keyword>
<dbReference type="InterPro" id="IPR012910">
    <property type="entry name" value="Plug_dom"/>
</dbReference>
<comment type="subcellular location">
    <subcellularLocation>
        <location evidence="1 4">Cell outer membrane</location>
    </subcellularLocation>
</comment>
<accession>A0A2K9NNA5</accession>
<evidence type="ECO:0000259" key="7">
    <source>
        <dbReference type="Pfam" id="PF07715"/>
    </source>
</evidence>
<keyword evidence="2 4" id="KW-0472">Membrane</keyword>
<dbReference type="InterPro" id="IPR010104">
    <property type="entry name" value="TonB_rcpt_bac"/>
</dbReference>
<dbReference type="EMBL" id="CP025614">
    <property type="protein sequence ID" value="AUN33825.1"/>
    <property type="molecule type" value="Genomic_DNA"/>
</dbReference>
<comment type="similarity">
    <text evidence="4">Belongs to the TonB-dependent receptor family.</text>
</comment>
<evidence type="ECO:0000256" key="2">
    <source>
        <dbReference type="ARBA" id="ARBA00023136"/>
    </source>
</evidence>
<feature type="signal peptide" evidence="5">
    <location>
        <begin position="1"/>
        <end position="46"/>
    </location>
</feature>
<keyword evidence="8" id="KW-0675">Receptor</keyword>
<gene>
    <name evidence="8" type="ORF">C0V82_25810</name>
</gene>
<evidence type="ECO:0000256" key="5">
    <source>
        <dbReference type="SAM" id="SignalP"/>
    </source>
</evidence>
<evidence type="ECO:0000256" key="4">
    <source>
        <dbReference type="RuleBase" id="RU003357"/>
    </source>
</evidence>
<keyword evidence="5" id="KW-0732">Signal</keyword>
<dbReference type="PANTHER" id="PTHR40980">
    <property type="entry name" value="PLUG DOMAIN-CONTAINING PROTEIN"/>
    <property type="match status" value="1"/>
</dbReference>
<evidence type="ECO:0000313" key="8">
    <source>
        <dbReference type="EMBL" id="AUN33825.1"/>
    </source>
</evidence>
<keyword evidence="3" id="KW-0998">Cell outer membrane</keyword>
<organism evidence="8 9">
    <name type="scientific">Niveispirillum cyanobacteriorum</name>
    <dbReference type="NCBI Taxonomy" id="1612173"/>
    <lineage>
        <taxon>Bacteria</taxon>
        <taxon>Pseudomonadati</taxon>
        <taxon>Pseudomonadota</taxon>
        <taxon>Alphaproteobacteria</taxon>
        <taxon>Rhodospirillales</taxon>
        <taxon>Azospirillaceae</taxon>
        <taxon>Niveispirillum</taxon>
    </lineage>
</organism>
<evidence type="ECO:0000313" key="9">
    <source>
        <dbReference type="Proteomes" id="UP000234752"/>
    </source>
</evidence>
<sequence length="1137" mass="123792">MGGMGMGVMDRPRKGLRRRHVFGRTLQGGVSIAALCAIATVLPAQAQQNQNDTPVGGQTPAPVASSVTGNDSAVLVAQAATPAADGSLEEIIVTGFRKSLQSAQEIKQNADSIVDSVTAEDIGALPDRSVTEALQRIPGVSINRFAAGVDPDHFSVEGSGVVVRGLTYVRSEFNGREAFSANNGRALGFADVPSELMGGVDVFKSPTADRIEGGIAGVVNLRTRKPFDSAERMLAASAEMSYGDFVKKTAPTGSILYSDRWDTKIGEIGILGSAVGSQLKTRADRFQLSSFRVRNLYSNGDVVQNPDGQPAATITDQVLFPRGAVVGTQEFDRRRYGYAGAAQWRSPDNSMEAVFTFLRSDSRQAWTEHAVEIATDNVANNGDSRRVPGTTLEFDSSGMFESGVITGPNGWRADQNTGSARVPISGLQSNNIRRDHDEKLVTDDYGFNFRWDATENLGVNFDYQHVKSKTWIMDNGLWTSSYQDVAIDMNGGKGYPTVEFRAPQVCSGPAQNYTTGCSGAIGTANNPSYFGPGHTTFADPYNAFYRSAMDHIEDSDGNSDAARIDFDYKMEDSSFFKSVQAGYRYADRRQTARFSTYNWGRLSEQWGNDGPVWLTDPVDNVVGGTGGTAPTQFENFTYPKFFRGKFPDPLLGQGRVFYSGNSVKDYQAYIAYAGAINREWEPTVTGADGVVRNGGWNALGNRAGVIAGTPFLPGEINPIREENNAGYLLTKFDTDFKNGWNLSGNVGVRYTTTDRTADGFLAFPTPSSAFPTDAACTQAIAEAATSGQAIPAFCTFTPAVRAQARAYTNNALTPSSVKINYDYWLPNLNMKLTVDDGVQFRASYFKGVAPPSTGLTRNFFNVNLNTVQNVDANGNAIVGSYRLQGEFNAGNPYLRPTTADNYDLTAEWYFSNVGQLTGSLFYKRLKGVLTNSTVRYPLTNNGVTFDSIVTTPVNADEDGKIKGFEIAYQQTYDFLPSFLSGIGLQANYTYVDSKGVPQSTLSETDPDVGAGRVTTVDMTKLPLQGLSKHQFNITPFWDYGPISARISYSWRSDFVLTIRDVIFPYDPIINESGGQWDASFFYSFNDNFKLGVQGANLLNQVTKTSAVVTGPDGENVKVPRGWYMNDRRITAVARFTY</sequence>
<feature type="domain" description="TonB-dependent receptor-like beta-barrel" evidence="6">
    <location>
        <begin position="522"/>
        <end position="1097"/>
    </location>
</feature>
<evidence type="ECO:0000256" key="3">
    <source>
        <dbReference type="ARBA" id="ARBA00023237"/>
    </source>
</evidence>
<dbReference type="InterPro" id="IPR000531">
    <property type="entry name" value="Beta-barrel_TonB"/>
</dbReference>
<proteinExistence type="inferred from homology"/>
<dbReference type="GO" id="GO:0009279">
    <property type="term" value="C:cell outer membrane"/>
    <property type="evidence" value="ECO:0007669"/>
    <property type="project" value="UniProtKB-SubCell"/>
</dbReference>
<dbReference type="Gene3D" id="2.170.130.10">
    <property type="entry name" value="TonB-dependent receptor, plug domain"/>
    <property type="match status" value="1"/>
</dbReference>
<dbReference type="InterPro" id="IPR037066">
    <property type="entry name" value="Plug_dom_sf"/>
</dbReference>
<dbReference type="AlphaFoldDB" id="A0A2K9NNA5"/>